<name>A0A9D3RSM3_ANGAN</name>
<comment type="caution">
    <text evidence="3">The sequence shown here is derived from an EMBL/GenBank/DDBJ whole genome shotgun (WGS) entry which is preliminary data.</text>
</comment>
<sequence>MAAQDFKAIAAGYAFIWTRELTQQLILWRVANKNLFTGKRNAARKGFEVFIKQMGLEGKVSVASVKKKWENLKQKYKELKNQPNGGSTHGGVTADTWTWYRAMDEALEFSHSITCVTVGSSSAADDTVFSVPSEGKAAASSSCLNSTATSNSCLNSTAASKSCLNSTATSNSCFSPTTASGSSDLVFLQQYEQVNAPIAVQDLQPIATGYVLKWTDELIEQLILWRVANKNLFTGKRNAARKGFQVFIKEMELEGKVTVASVKKKWENLKQKYKELKNPSNGGITQGGVTADTWKWYRAMDEALEFSHSITCLTVGSSSAADGTVFSVPSEGKAAASSSCLNSTAASSSCFSSTTASSSCTRSTATSVSCFTSTAISSPSFSSTAPEPPTTSPAPKRAKKEPEWLLAIKELERREEARDARQAEWERAMMEREKRRDREMMEREERRDQEMKEREERRDRELREREERLIAENREREDRQAKEAAAREERFLALMDFLVKK</sequence>
<dbReference type="AlphaFoldDB" id="A0A9D3RSM3"/>
<organism evidence="3 4">
    <name type="scientific">Anguilla anguilla</name>
    <name type="common">European freshwater eel</name>
    <name type="synonym">Muraena anguilla</name>
    <dbReference type="NCBI Taxonomy" id="7936"/>
    <lineage>
        <taxon>Eukaryota</taxon>
        <taxon>Metazoa</taxon>
        <taxon>Chordata</taxon>
        <taxon>Craniata</taxon>
        <taxon>Vertebrata</taxon>
        <taxon>Euteleostomi</taxon>
        <taxon>Actinopterygii</taxon>
        <taxon>Neopterygii</taxon>
        <taxon>Teleostei</taxon>
        <taxon>Anguilliformes</taxon>
        <taxon>Anguillidae</taxon>
        <taxon>Anguilla</taxon>
    </lineage>
</organism>
<gene>
    <name evidence="3" type="ORF">ANANG_G00189830</name>
</gene>
<feature type="region of interest" description="Disordered" evidence="1">
    <location>
        <begin position="375"/>
        <end position="402"/>
    </location>
</feature>
<feature type="region of interest" description="Disordered" evidence="1">
    <location>
        <begin position="431"/>
        <end position="466"/>
    </location>
</feature>
<feature type="compositionally biased region" description="Low complexity" evidence="1">
    <location>
        <begin position="375"/>
        <end position="385"/>
    </location>
</feature>
<evidence type="ECO:0000259" key="2">
    <source>
        <dbReference type="Pfam" id="PF13837"/>
    </source>
</evidence>
<feature type="domain" description="Myb/SANT-like DNA-binding" evidence="2">
    <location>
        <begin position="213"/>
        <end position="302"/>
    </location>
</feature>
<dbReference type="Pfam" id="PF13837">
    <property type="entry name" value="Myb_DNA-bind_4"/>
    <property type="match status" value="2"/>
</dbReference>
<keyword evidence="4" id="KW-1185">Reference proteome</keyword>
<dbReference type="EMBL" id="JAFIRN010000010">
    <property type="protein sequence ID" value="KAG5840536.1"/>
    <property type="molecule type" value="Genomic_DNA"/>
</dbReference>
<reference evidence="3" key="1">
    <citation type="submission" date="2021-01" db="EMBL/GenBank/DDBJ databases">
        <title>A chromosome-scale assembly of European eel, Anguilla anguilla.</title>
        <authorList>
            <person name="Henkel C."/>
            <person name="Jong-Raadsen S.A."/>
            <person name="Dufour S."/>
            <person name="Weltzien F.-A."/>
            <person name="Palstra A.P."/>
            <person name="Pelster B."/>
            <person name="Spaink H.P."/>
            <person name="Van Den Thillart G.E."/>
            <person name="Jansen H."/>
            <person name="Zahm M."/>
            <person name="Klopp C."/>
            <person name="Cedric C."/>
            <person name="Louis A."/>
            <person name="Berthelot C."/>
            <person name="Parey E."/>
            <person name="Roest Crollius H."/>
            <person name="Montfort J."/>
            <person name="Robinson-Rechavi M."/>
            <person name="Bucao C."/>
            <person name="Bouchez O."/>
            <person name="Gislard M."/>
            <person name="Lluch J."/>
            <person name="Milhes M."/>
            <person name="Lampietro C."/>
            <person name="Lopez Roques C."/>
            <person name="Donnadieu C."/>
            <person name="Braasch I."/>
            <person name="Desvignes T."/>
            <person name="Postlethwait J."/>
            <person name="Bobe J."/>
            <person name="Guiguen Y."/>
            <person name="Dirks R."/>
        </authorList>
    </citation>
    <scope>NUCLEOTIDE SEQUENCE</scope>
    <source>
        <strain evidence="3">Tag_6206</strain>
        <tissue evidence="3">Liver</tissue>
    </source>
</reference>
<evidence type="ECO:0000313" key="3">
    <source>
        <dbReference type="EMBL" id="KAG5840536.1"/>
    </source>
</evidence>
<evidence type="ECO:0000313" key="4">
    <source>
        <dbReference type="Proteomes" id="UP001044222"/>
    </source>
</evidence>
<dbReference type="InterPro" id="IPR044822">
    <property type="entry name" value="Myb_DNA-bind_4"/>
</dbReference>
<accession>A0A9D3RSM3</accession>
<evidence type="ECO:0000256" key="1">
    <source>
        <dbReference type="SAM" id="MobiDB-lite"/>
    </source>
</evidence>
<proteinExistence type="predicted"/>
<protein>
    <recommendedName>
        <fullName evidence="2">Myb/SANT-like DNA-binding domain-containing protein</fullName>
    </recommendedName>
</protein>
<feature type="domain" description="Myb/SANT-like DNA-binding" evidence="2">
    <location>
        <begin position="17"/>
        <end position="105"/>
    </location>
</feature>
<dbReference type="Proteomes" id="UP001044222">
    <property type="component" value="Chromosome 10"/>
</dbReference>